<gene>
    <name evidence="6" type="ORF">TGRUB_249810C</name>
</gene>
<dbReference type="InterPro" id="IPR027417">
    <property type="entry name" value="P-loop_NTPase"/>
</dbReference>
<dbReference type="SUPFAM" id="SSF52540">
    <property type="entry name" value="P-loop containing nucleoside triphosphate hydrolases"/>
    <property type="match status" value="1"/>
</dbReference>
<dbReference type="Gene3D" id="1.10.10.10">
    <property type="entry name" value="Winged helix-like DNA-binding domain superfamily/Winged helix DNA-binding domain"/>
    <property type="match status" value="1"/>
</dbReference>
<dbReference type="PANTHER" id="PTHR47961">
    <property type="entry name" value="DNA POLYMERASE THETA, PUTATIVE (AFU_ORTHOLOGUE AFUA_1G05260)-RELATED"/>
    <property type="match status" value="1"/>
</dbReference>
<evidence type="ECO:0000256" key="2">
    <source>
        <dbReference type="ARBA" id="ARBA00022801"/>
    </source>
</evidence>
<dbReference type="PANTHER" id="PTHR47961:SF13">
    <property type="entry name" value="ACTIVATING SIGNAL COINTEGRATOR 1 COMPLEX SUBUNIT 3"/>
    <property type="match status" value="1"/>
</dbReference>
<dbReference type="InterPro" id="IPR001650">
    <property type="entry name" value="Helicase_C-like"/>
</dbReference>
<keyword evidence="3" id="KW-0347">Helicase</keyword>
<dbReference type="InterPro" id="IPR050474">
    <property type="entry name" value="Hel308_SKI2-like"/>
</dbReference>
<dbReference type="InterPro" id="IPR036388">
    <property type="entry name" value="WH-like_DNA-bd_sf"/>
</dbReference>
<protein>
    <submittedName>
        <fullName evidence="6">Putative activating signal cointegrator 1 complex subunit 3</fullName>
    </submittedName>
</protein>
<dbReference type="Proteomes" id="UP000028834">
    <property type="component" value="Unassembled WGS sequence"/>
</dbReference>
<evidence type="ECO:0000313" key="6">
    <source>
        <dbReference type="EMBL" id="KFG64243.1"/>
    </source>
</evidence>
<accession>A0A086M5S5</accession>
<dbReference type="Pfam" id="PF00271">
    <property type="entry name" value="Helicase_C"/>
    <property type="match status" value="1"/>
</dbReference>
<reference evidence="6 7" key="1">
    <citation type="submission" date="2014-05" db="EMBL/GenBank/DDBJ databases">
        <authorList>
            <person name="Sibley D."/>
            <person name="Venepally P."/>
            <person name="Karamycheva S."/>
            <person name="Hadjithomas M."/>
            <person name="Khan A."/>
            <person name="Brunk B."/>
            <person name="Roos D."/>
            <person name="Caler E."/>
            <person name="Lorenzi H."/>
        </authorList>
    </citation>
    <scope>NUCLEOTIDE SEQUENCE [LARGE SCALE GENOMIC DNA]</scope>
    <source>
        <strain evidence="6 7">RUB</strain>
    </source>
</reference>
<name>A0A086M5S5_TOXGO</name>
<feature type="non-terminal residue" evidence="6">
    <location>
        <position position="271"/>
    </location>
</feature>
<keyword evidence="4" id="KW-0067">ATP-binding</keyword>
<dbReference type="GO" id="GO:0004386">
    <property type="term" value="F:helicase activity"/>
    <property type="evidence" value="ECO:0007669"/>
    <property type="project" value="UniProtKB-KW"/>
</dbReference>
<dbReference type="VEuPathDB" id="ToxoDB:TGRUB_249810C"/>
<evidence type="ECO:0000259" key="5">
    <source>
        <dbReference type="PROSITE" id="PS51194"/>
    </source>
</evidence>
<sequence length="271" mass="29752">QDVAAFLRVEPSRAFFFGADTRPIPLEQTLVGALESDAQRRRQKVNDVCYAKVVEAVKNGHQALVFVHSRRETVATAEFLVQTAQAQGHLGLFVSQASSSYALLASQAHKSRCREVGSLFSNGVAIHHAGLLRSDRLLAEKLFRTGAVRVLCCTATLAWGVNLPARTVIIKGTSVYDSKSGGFRDISVLDVLQIFGRAGRPQYDTRGSAVLITEGHERLMRYVGQLTHSLPVESKFLENLENALNAEVATGTVSSVDEAVDWLRYTFCFVR</sequence>
<dbReference type="EMBL" id="AFYV02000696">
    <property type="protein sequence ID" value="KFG64243.1"/>
    <property type="molecule type" value="Genomic_DNA"/>
</dbReference>
<dbReference type="PROSITE" id="PS51194">
    <property type="entry name" value="HELICASE_CTER"/>
    <property type="match status" value="1"/>
</dbReference>
<organism evidence="6 7">
    <name type="scientific">Toxoplasma gondii RUB</name>
    <dbReference type="NCBI Taxonomy" id="935652"/>
    <lineage>
        <taxon>Eukaryota</taxon>
        <taxon>Sar</taxon>
        <taxon>Alveolata</taxon>
        <taxon>Apicomplexa</taxon>
        <taxon>Conoidasida</taxon>
        <taxon>Coccidia</taxon>
        <taxon>Eucoccidiorida</taxon>
        <taxon>Eimeriorina</taxon>
        <taxon>Sarcocystidae</taxon>
        <taxon>Toxoplasma</taxon>
    </lineage>
</organism>
<dbReference type="InterPro" id="IPR057842">
    <property type="entry name" value="WH_MER3"/>
</dbReference>
<proteinExistence type="predicted"/>
<dbReference type="AlphaFoldDB" id="A0A086M5S5"/>
<comment type="caution">
    <text evidence="6">The sequence shown here is derived from an EMBL/GenBank/DDBJ whole genome shotgun (WGS) entry which is preliminary data.</text>
</comment>
<keyword evidence="2" id="KW-0378">Hydrolase</keyword>
<evidence type="ECO:0000313" key="7">
    <source>
        <dbReference type="Proteomes" id="UP000028834"/>
    </source>
</evidence>
<feature type="non-terminal residue" evidence="6">
    <location>
        <position position="1"/>
    </location>
</feature>
<dbReference type="SMART" id="SM00490">
    <property type="entry name" value="HELICc"/>
    <property type="match status" value="1"/>
</dbReference>
<evidence type="ECO:0000256" key="1">
    <source>
        <dbReference type="ARBA" id="ARBA00022741"/>
    </source>
</evidence>
<dbReference type="CDD" id="cd18795">
    <property type="entry name" value="SF2_C_Ski2"/>
    <property type="match status" value="1"/>
</dbReference>
<keyword evidence="1" id="KW-0547">Nucleotide-binding</keyword>
<evidence type="ECO:0000256" key="3">
    <source>
        <dbReference type="ARBA" id="ARBA00022806"/>
    </source>
</evidence>
<dbReference type="Gene3D" id="3.40.50.300">
    <property type="entry name" value="P-loop containing nucleotide triphosphate hydrolases"/>
    <property type="match status" value="1"/>
</dbReference>
<feature type="domain" description="Helicase C-terminal" evidence="5">
    <location>
        <begin position="49"/>
        <end position="264"/>
    </location>
</feature>
<evidence type="ECO:0000256" key="4">
    <source>
        <dbReference type="ARBA" id="ARBA00022840"/>
    </source>
</evidence>
<dbReference type="GO" id="GO:0016787">
    <property type="term" value="F:hydrolase activity"/>
    <property type="evidence" value="ECO:0007669"/>
    <property type="project" value="UniProtKB-KW"/>
</dbReference>
<dbReference type="GO" id="GO:0005524">
    <property type="term" value="F:ATP binding"/>
    <property type="evidence" value="ECO:0007669"/>
    <property type="project" value="UniProtKB-KW"/>
</dbReference>
<dbReference type="Pfam" id="PF23445">
    <property type="entry name" value="WHD_SNRNP200"/>
    <property type="match status" value="1"/>
</dbReference>